<reference evidence="1" key="1">
    <citation type="submission" date="2021-12" db="EMBL/GenBank/DDBJ databases">
        <authorList>
            <person name="King R."/>
        </authorList>
    </citation>
    <scope>NUCLEOTIDE SEQUENCE</scope>
</reference>
<gene>
    <name evidence="1" type="ORF">BEMITA_LOCUS13479</name>
</gene>
<organism evidence="1 2">
    <name type="scientific">Bemisia tabaci</name>
    <name type="common">Sweetpotato whitefly</name>
    <name type="synonym">Aleurodes tabaci</name>
    <dbReference type="NCBI Taxonomy" id="7038"/>
    <lineage>
        <taxon>Eukaryota</taxon>
        <taxon>Metazoa</taxon>
        <taxon>Ecdysozoa</taxon>
        <taxon>Arthropoda</taxon>
        <taxon>Hexapoda</taxon>
        <taxon>Insecta</taxon>
        <taxon>Pterygota</taxon>
        <taxon>Neoptera</taxon>
        <taxon>Paraneoptera</taxon>
        <taxon>Hemiptera</taxon>
        <taxon>Sternorrhyncha</taxon>
        <taxon>Aleyrodoidea</taxon>
        <taxon>Aleyrodidae</taxon>
        <taxon>Aleyrodinae</taxon>
        <taxon>Bemisia</taxon>
    </lineage>
</organism>
<feature type="non-terminal residue" evidence="1">
    <location>
        <position position="59"/>
    </location>
</feature>
<sequence length="59" mass="6491">MVLHTESSAPALTTNLNLLSNRYILSPVAGEKFTSRLDIRKKLYATTPALKDMAGLMIL</sequence>
<accession>A0A9P0AMY6</accession>
<evidence type="ECO:0000313" key="2">
    <source>
        <dbReference type="Proteomes" id="UP001152759"/>
    </source>
</evidence>
<evidence type="ECO:0000313" key="1">
    <source>
        <dbReference type="EMBL" id="CAH0395275.1"/>
    </source>
</evidence>
<dbReference type="AlphaFoldDB" id="A0A9P0AMY6"/>
<dbReference type="Proteomes" id="UP001152759">
    <property type="component" value="Chromosome 9"/>
</dbReference>
<name>A0A9P0AMY6_BEMTA</name>
<dbReference type="EMBL" id="OU963870">
    <property type="protein sequence ID" value="CAH0395275.1"/>
    <property type="molecule type" value="Genomic_DNA"/>
</dbReference>
<protein>
    <submittedName>
        <fullName evidence="1">Uncharacterized protein</fullName>
    </submittedName>
</protein>
<proteinExistence type="predicted"/>
<keyword evidence="2" id="KW-1185">Reference proteome</keyword>